<dbReference type="AlphaFoldDB" id="U2CYU0"/>
<dbReference type="HOGENOM" id="CLU_012729_2_0_10"/>
<proteinExistence type="predicted"/>
<reference evidence="1 2" key="1">
    <citation type="submission" date="2013-08" db="EMBL/GenBank/DDBJ databases">
        <authorList>
            <person name="Weinstock G."/>
            <person name="Sodergren E."/>
            <person name="Wylie T."/>
            <person name="Fulton L."/>
            <person name="Fulton R."/>
            <person name="Fronick C."/>
            <person name="O'Laughlin M."/>
            <person name="Godfrey J."/>
            <person name="Miner T."/>
            <person name="Herter B."/>
            <person name="Appelbaum E."/>
            <person name="Cordes M."/>
            <person name="Lek S."/>
            <person name="Wollam A."/>
            <person name="Pepin K.H."/>
            <person name="Palsikar V.B."/>
            <person name="Mitreva M."/>
            <person name="Wilson R.K."/>
        </authorList>
    </citation>
    <scope>NUCLEOTIDE SEQUENCE [LARGE SCALE GENOMIC DNA]</scope>
    <source>
        <strain evidence="1 2">F0041</strain>
    </source>
</reference>
<dbReference type="PATRIC" id="fig|1321819.3.peg.33"/>
<dbReference type="Proteomes" id="UP000016496">
    <property type="component" value="Unassembled WGS sequence"/>
</dbReference>
<accession>U2CYU0</accession>
<dbReference type="Pfam" id="PF13715">
    <property type="entry name" value="CarbopepD_reg_2"/>
    <property type="match status" value="1"/>
</dbReference>
<evidence type="ECO:0008006" key="3">
    <source>
        <dbReference type="Google" id="ProtNLM"/>
    </source>
</evidence>
<dbReference type="SUPFAM" id="SSF56935">
    <property type="entry name" value="Porins"/>
    <property type="match status" value="1"/>
</dbReference>
<protein>
    <recommendedName>
        <fullName evidence="3">TonB-dependent receptor</fullName>
    </recommendedName>
</protein>
<organism evidence="1 2">
    <name type="scientific">Bacteroides pyogenes F0041</name>
    <dbReference type="NCBI Taxonomy" id="1321819"/>
    <lineage>
        <taxon>Bacteria</taxon>
        <taxon>Pseudomonadati</taxon>
        <taxon>Bacteroidota</taxon>
        <taxon>Bacteroidia</taxon>
        <taxon>Bacteroidales</taxon>
        <taxon>Bacteroidaceae</taxon>
        <taxon>Bacteroides</taxon>
    </lineage>
</organism>
<dbReference type="SUPFAM" id="SSF49464">
    <property type="entry name" value="Carboxypeptidase regulatory domain-like"/>
    <property type="match status" value="1"/>
</dbReference>
<comment type="caution">
    <text evidence="1">The sequence shown here is derived from an EMBL/GenBank/DDBJ whole genome shotgun (WGS) entry which is preliminary data.</text>
</comment>
<gene>
    <name evidence="1" type="ORF">HMPREF1981_00033</name>
</gene>
<dbReference type="InterPro" id="IPR008969">
    <property type="entry name" value="CarboxyPept-like_regulatory"/>
</dbReference>
<name>U2CYU0_9BACE</name>
<sequence>MTETVAAMKYGLYIWLLLQLLCRSGVSAQELLGVVLGKKDNKPVENALVKTMASRNRMVVYAYTNGQGRFSLPDKPEADTLTVSCLGYETVSMPVGAFKAHATIYLSEKTFALKNVVVTPKRIVVRNDTLSYSVAGFSMPQDKSIADVIAKMPGFEIKENGRIEYNGVGINRFYIEGMDLMNDRYALAGNNLDRRKVKTVEVLRNHQPVAALRGKLFSEQAAVNLVLEDNAKLNFTGTADVGFGYNSDKSLLHDNRLIGMTFQKQRQQLTMYKSNNTGADIGAELIPIRLQLSTVRPSAEADILTPLTPSAGNALPGKRYTFNQSHLFATNHLYKVGKVTTLRAQGSYLYNDIRGYREVITDYLFAGPQAAIIHEDYRTGSIQNKYDASLTYEQNSRKLFVKNEWKASLTRQSDRGRLYLNATPVDIWVKPDKEFLRNDLQLTIPTSSSSGAISVNSSVAYNRMPQSLLVLNDRVQNVTYRSLHADNTLTLRGKVLGLYVKNEFGYEYYRQSLTTLSDGQEEKAVLSRSVPSWQSSLTLRKNSLRFAGTVRLKWWNIHSPLEKVSACLPEGSLSMRYEISGSNAFDLAYRCTQAFPDLQHIYGGLLYTGYRTAQINRAKVEAAPSHSVTARYEYSQPVDGLFMTASARVGMDKRNAVFYGTVQDNHLYLYSSEPASYYRKSANIHARISRAVNFWKTLFALSGSLIYTEDKRMSNHVIDNVYHRLVVGKLSISSRPARWLSVELNGSTTHSGISGPGLGSGNTRLVLDGNLFFIVNDALTIGWRNSGNRYMQLNQNVFFSDLSVTYKHRRVDYELTANNLLGKTSYQQDAIAVNYYVIRRYVLRPRDVLLKVSFSF</sequence>
<dbReference type="EMBL" id="AWSV01000003">
    <property type="protein sequence ID" value="ERI89243.1"/>
    <property type="molecule type" value="Genomic_DNA"/>
</dbReference>
<evidence type="ECO:0000313" key="1">
    <source>
        <dbReference type="EMBL" id="ERI89243.1"/>
    </source>
</evidence>
<evidence type="ECO:0000313" key="2">
    <source>
        <dbReference type="Proteomes" id="UP000016496"/>
    </source>
</evidence>